<organism evidence="2">
    <name type="scientific">Barrientosiimonas endolithica</name>
    <dbReference type="NCBI Taxonomy" id="1535208"/>
    <lineage>
        <taxon>Bacteria</taxon>
        <taxon>Bacillati</taxon>
        <taxon>Actinomycetota</taxon>
        <taxon>Actinomycetes</taxon>
        <taxon>Micrococcales</taxon>
        <taxon>Dermacoccaceae</taxon>
        <taxon>Barrientosiimonas</taxon>
    </lineage>
</organism>
<feature type="region of interest" description="Disordered" evidence="1">
    <location>
        <begin position="181"/>
        <end position="235"/>
    </location>
</feature>
<sequence>MPEVTTGSMRTAGVSSLSDITALLDHDDGAQHVSAVHLLERRLDVAQPDPLGDERVEVEPALTIEVDQHREVAAGQAVAVPARLQRAAPPEHLDERQLGHLHLRGGHAHQDHRAGEIPCEESLFVRLRPADRVDHHVRAEATGELADLLHGVVLGAVDGVRGAKLAGLLELPVVDVDGDDRRGARDACPGDRRVADPAAADDRDRVAPVDLAGVDRRAEPGHHAAPEQPDGGRLGVGVDLGALPRRDQRLLREGADAQRGAELGAVGEGHLLVGVVRVEAVPRLALGARAALTAHRAPVENHEVAGRDLGDALADRLDRAGGLVAEQEREVVADAAHAVVQVGVAHPARLDRHHRLARPRVGHHDVDQLDGRPLLAGDDSLDGLRHGGSSRFANR</sequence>
<gene>
    <name evidence="2" type="ORF">GCM10025872_31260</name>
</gene>
<reference evidence="2" key="2">
    <citation type="submission" date="2023-02" db="EMBL/GenBank/DDBJ databases">
        <authorList>
            <person name="Sun Q."/>
            <person name="Mori K."/>
        </authorList>
    </citation>
    <scope>NUCLEOTIDE SEQUENCE</scope>
    <source>
        <strain evidence="2">NBRC 110608</strain>
    </source>
</reference>
<evidence type="ECO:0000313" key="2">
    <source>
        <dbReference type="EMBL" id="BDZ59469.1"/>
    </source>
</evidence>
<protein>
    <submittedName>
        <fullName evidence="2">Uncharacterized protein</fullName>
    </submittedName>
</protein>
<feature type="compositionally biased region" description="Basic and acidic residues" evidence="1">
    <location>
        <begin position="181"/>
        <end position="225"/>
    </location>
</feature>
<feature type="region of interest" description="Disordered" evidence="1">
    <location>
        <begin position="357"/>
        <end position="395"/>
    </location>
</feature>
<accession>A0ABN6YR50</accession>
<reference evidence="2" key="1">
    <citation type="journal article" date="2014" name="Int. J. Syst. Evol. Microbiol.">
        <title>Complete genome of a new Firmicutes species belonging to the dominant human colonic microbiota ('Ruminococcus bicirculans') reveals two chromosomes and a selective capacity to utilize plant glucans.</title>
        <authorList>
            <consortium name="NISC Comparative Sequencing Program"/>
            <person name="Wegmann U."/>
            <person name="Louis P."/>
            <person name="Goesmann A."/>
            <person name="Henrissat B."/>
            <person name="Duncan S.H."/>
            <person name="Flint H.J."/>
        </authorList>
    </citation>
    <scope>NUCLEOTIDE SEQUENCE</scope>
    <source>
        <strain evidence="2">NBRC 110608</strain>
    </source>
</reference>
<evidence type="ECO:0000256" key="1">
    <source>
        <dbReference type="SAM" id="MobiDB-lite"/>
    </source>
</evidence>
<name>A0ABN6YR50_9MICO</name>
<dbReference type="EMBL" id="AP027735">
    <property type="protein sequence ID" value="BDZ59469.1"/>
    <property type="molecule type" value="Genomic_DNA"/>
</dbReference>
<proteinExistence type="predicted"/>